<dbReference type="PANTHER" id="PTHR38454">
    <property type="entry name" value="INTEGRAL MEMBRANE PROTEIN-RELATED"/>
    <property type="match status" value="1"/>
</dbReference>
<feature type="transmembrane region" description="Helical" evidence="1">
    <location>
        <begin position="447"/>
        <end position="467"/>
    </location>
</feature>
<dbReference type="AlphaFoldDB" id="A0A0R2HCZ7"/>
<feature type="transmembrane region" description="Helical" evidence="1">
    <location>
        <begin position="364"/>
        <end position="382"/>
    </location>
</feature>
<dbReference type="PANTHER" id="PTHR38454:SF1">
    <property type="entry name" value="INTEGRAL MEMBRANE PROTEIN"/>
    <property type="match status" value="1"/>
</dbReference>
<feature type="transmembrane region" description="Helical" evidence="1">
    <location>
        <begin position="201"/>
        <end position="230"/>
    </location>
</feature>
<feature type="transmembrane region" description="Helical" evidence="1">
    <location>
        <begin position="18"/>
        <end position="38"/>
    </location>
</feature>
<keyword evidence="1" id="KW-0812">Transmembrane</keyword>
<dbReference type="InterPro" id="IPR018580">
    <property type="entry name" value="Uncharacterised_YfhO"/>
</dbReference>
<feature type="transmembrane region" description="Helical" evidence="1">
    <location>
        <begin position="153"/>
        <end position="169"/>
    </location>
</feature>
<evidence type="ECO:0000256" key="1">
    <source>
        <dbReference type="SAM" id="Phobius"/>
    </source>
</evidence>
<accession>A0A0R2HCZ7</accession>
<reference evidence="2 3" key="1">
    <citation type="journal article" date="2015" name="Genome Announc.">
        <title>Expanding the biotechnology potential of lactobacilli through comparative genomics of 213 strains and associated genera.</title>
        <authorList>
            <person name="Sun Z."/>
            <person name="Harris H.M."/>
            <person name="McCann A."/>
            <person name="Guo C."/>
            <person name="Argimon S."/>
            <person name="Zhang W."/>
            <person name="Yang X."/>
            <person name="Jeffery I.B."/>
            <person name="Cooney J.C."/>
            <person name="Kagawa T.F."/>
            <person name="Liu W."/>
            <person name="Song Y."/>
            <person name="Salvetti E."/>
            <person name="Wrobel A."/>
            <person name="Rasinkangas P."/>
            <person name="Parkhill J."/>
            <person name="Rea M.C."/>
            <person name="O'Sullivan O."/>
            <person name="Ritari J."/>
            <person name="Douillard F.P."/>
            <person name="Paul Ross R."/>
            <person name="Yang R."/>
            <person name="Briner A.E."/>
            <person name="Felis G.E."/>
            <person name="de Vos W.M."/>
            <person name="Barrangou R."/>
            <person name="Klaenhammer T.R."/>
            <person name="Caufield P.W."/>
            <person name="Cui Y."/>
            <person name="Zhang H."/>
            <person name="O'Toole P.W."/>
        </authorList>
    </citation>
    <scope>NUCLEOTIDE SEQUENCE [LARGE SCALE GENOMIC DNA]</scope>
    <source>
        <strain evidence="2 3">DSM 20405</strain>
    </source>
</reference>
<dbReference type="Pfam" id="PF09586">
    <property type="entry name" value="YfhO"/>
    <property type="match status" value="1"/>
</dbReference>
<keyword evidence="1" id="KW-0472">Membrane</keyword>
<protein>
    <recommendedName>
        <fullName evidence="4">Bacterial membrane protein YfhO</fullName>
    </recommendedName>
</protein>
<comment type="caution">
    <text evidence="2">The sequence shown here is derived from an EMBL/GenBank/DDBJ whole genome shotgun (WGS) entry which is preliminary data.</text>
</comment>
<feature type="transmembrane region" description="Helical" evidence="1">
    <location>
        <begin position="887"/>
        <end position="906"/>
    </location>
</feature>
<evidence type="ECO:0008006" key="4">
    <source>
        <dbReference type="Google" id="ProtNLM"/>
    </source>
</evidence>
<evidence type="ECO:0000313" key="3">
    <source>
        <dbReference type="Proteomes" id="UP000051841"/>
    </source>
</evidence>
<gene>
    <name evidence="2" type="ORF">IV49_GL002105</name>
</gene>
<feature type="transmembrane region" description="Helical" evidence="1">
    <location>
        <begin position="123"/>
        <end position="146"/>
    </location>
</feature>
<dbReference type="Proteomes" id="UP000051841">
    <property type="component" value="Unassembled WGS sequence"/>
</dbReference>
<feature type="transmembrane region" description="Helical" evidence="1">
    <location>
        <begin position="394"/>
        <end position="415"/>
    </location>
</feature>
<keyword evidence="3" id="KW-1185">Reference proteome</keyword>
<sequence>MKLFTPAISEKGKRKQLFAAYTFLFIVIALVVYMAFYLGGRSFIWSTGGNTDGIDQHVNAFTYYGRYLRHLFYTIFVDHSLNLKTFDLSIGYGQDIISTIHYYAVGDIFALVSGLVPTRYAEIAFNALVPVRLYCAGIAFIVYNLYHNRSKKGILLGTIVYCFSGFSIYCIKHPYFLNTLVYFPLYCLGVDRILDRKSPWFFCMVVALSLLSNFYFFYMLVIFTVLYAIVSILGHENLTVKYVFYSVAKCVWYALIGVGISCIIFLPVVYLFFSSARAAEKSFVPLVYTWNYYRDLFLSFGSSYLAPDWVRLSLSAIAIIVINVIVVSGKKYIREKVTLILMLLFLLFPFFGSFFNGLSYVANRWTFVCALAIGTMLAKIYPDLENLLEDKKRAIGVFVLSSCYVLFSFMFVFFTKDASKLWAIIITIVCMCSLLIVLYVKSIKKNMFPLMTLIVAANVALNGAFFYNKNFGGYSKEYLKYGHVEKDLILNENFKLLPHNQNYRFDYVNFTKKYNRTMNTNQSSIMTYLSLLPGDSYLFLESLGYTNNVTHRINFLEGRSAVANLFGVKYLIGKKNSVTIPPYGYERSDKLSSFRYDVYVNKYALPLGFTYSSVIKKSDYEKINVLTRSQALLQSALVDDKDAKIKSEHIDLPEQELPVKIENLTPDTLTYYDGTYISTGKSKIKLIFDAPEDNDIYFTVEDFSMKSFTKEDEGLPKVLGIEDKKISYREKRIKSSTLRLHGSNKAKRYISYRTKYNSRYIKRKFYTVGMSSFKTGKQSITLTLDKKGIYKLDQMKVYNVPHVHTKERLEALGKETLQNISIDNNIIKGDITVSDKKLLNMTVPYSSGWTIYVDGKKVPSYKTNGMFIGTYLEKGHHNIELRYTTPGFKLGCIISILSIILLIISLQIRRRYRHLITAQLFK</sequence>
<name>A0A0R2HCZ7_9FIRM</name>
<dbReference type="PATRIC" id="fig|1410657.5.peg.2175"/>
<dbReference type="RefSeq" id="WP_031589083.1">
    <property type="nucleotide sequence ID" value="NZ_JNKN01000009.1"/>
</dbReference>
<feature type="transmembrane region" description="Helical" evidence="1">
    <location>
        <begin position="250"/>
        <end position="273"/>
    </location>
</feature>
<dbReference type="EMBL" id="JQBL01000009">
    <property type="protein sequence ID" value="KRN50456.1"/>
    <property type="molecule type" value="Genomic_DNA"/>
</dbReference>
<organism evidence="2 3">
    <name type="scientific">Kandleria vitulina DSM 20405</name>
    <dbReference type="NCBI Taxonomy" id="1410657"/>
    <lineage>
        <taxon>Bacteria</taxon>
        <taxon>Bacillati</taxon>
        <taxon>Bacillota</taxon>
        <taxon>Erysipelotrichia</taxon>
        <taxon>Erysipelotrichales</taxon>
        <taxon>Coprobacillaceae</taxon>
        <taxon>Kandleria</taxon>
    </lineage>
</organism>
<proteinExistence type="predicted"/>
<feature type="transmembrane region" description="Helical" evidence="1">
    <location>
        <begin position="421"/>
        <end position="440"/>
    </location>
</feature>
<feature type="transmembrane region" description="Helical" evidence="1">
    <location>
        <begin position="309"/>
        <end position="327"/>
    </location>
</feature>
<evidence type="ECO:0000313" key="2">
    <source>
        <dbReference type="EMBL" id="KRN50456.1"/>
    </source>
</evidence>
<keyword evidence="1" id="KW-1133">Transmembrane helix</keyword>
<feature type="transmembrane region" description="Helical" evidence="1">
    <location>
        <begin position="339"/>
        <end position="358"/>
    </location>
</feature>